<evidence type="ECO:0000313" key="6">
    <source>
        <dbReference type="Proteomes" id="UP000248806"/>
    </source>
</evidence>
<dbReference type="Pfam" id="PF02595">
    <property type="entry name" value="Gly_kinase"/>
    <property type="match status" value="1"/>
</dbReference>
<dbReference type="InterPro" id="IPR018197">
    <property type="entry name" value="Glycerate_kinase_RE-like"/>
</dbReference>
<evidence type="ECO:0000256" key="1">
    <source>
        <dbReference type="ARBA" id="ARBA00006284"/>
    </source>
</evidence>
<keyword evidence="2 4" id="KW-0808">Transferase</keyword>
<evidence type="ECO:0000256" key="4">
    <source>
        <dbReference type="PIRNR" id="PIRNR006078"/>
    </source>
</evidence>
<comment type="caution">
    <text evidence="5">The sequence shown here is derived from an EMBL/GenBank/DDBJ whole genome shotgun (WGS) entry which is preliminary data.</text>
</comment>
<protein>
    <submittedName>
        <fullName evidence="5">Glycerate kinase</fullName>
    </submittedName>
</protein>
<proteinExistence type="inferred from homology"/>
<reference evidence="5 6" key="1">
    <citation type="submission" date="2018-06" db="EMBL/GenBank/DDBJ databases">
        <title>Genomic Encyclopedia of Archaeal and Bacterial Type Strains, Phase II (KMG-II): from individual species to whole genera.</title>
        <authorList>
            <person name="Goeker M."/>
        </authorList>
    </citation>
    <scope>NUCLEOTIDE SEQUENCE [LARGE SCALE GENOMIC DNA]</scope>
    <source>
        <strain evidence="5 6">ATCC BAA-1881</strain>
    </source>
</reference>
<comment type="similarity">
    <text evidence="1 4">Belongs to the glycerate kinase type-1 family.</text>
</comment>
<sequence>MRILIAPQALKGSLTATEVGQAIAEGARMVYPDADIQVIPIADGGEGTVQALVDATHGSLHYHTVTGPLNTPVQAFYGILGDGTTAVIEMAASSGLPLVPPEKRDPRITTTYGVGELIRAALDHGCRHFIIGVGGSATNDGGAGMAQALGASLTDTGGHELERGGAALARLAHISLEHFDTRLQECTFEVACDVTNPLCGPTGASAVYGPQKGATPEMVTQLDAALANYARVIERDLHCAVADIPGAGAAGGLGAGLFAFLHATSRPGAAIVLEAVQLEQQVSTAHLLITAEGRLDGQTAYGKSVSAVARAAKKYHVPVFVVAGGLGEDYHTLYAHGLDGITVLPTGPMTLEQSMRNAATLAADATARMLRIFAAGQQQSNP</sequence>
<gene>
    <name evidence="5" type="ORF">EI42_01635</name>
</gene>
<evidence type="ECO:0000313" key="5">
    <source>
        <dbReference type="EMBL" id="PZW33084.1"/>
    </source>
</evidence>
<dbReference type="RefSeq" id="WP_111320672.1">
    <property type="nucleotide sequence ID" value="NZ_BIFX01000001.1"/>
</dbReference>
<dbReference type="PIRSF" id="PIRSF006078">
    <property type="entry name" value="GlxK"/>
    <property type="match status" value="1"/>
</dbReference>
<accession>A0A326UEB4</accession>
<dbReference type="EMBL" id="QKUF01000003">
    <property type="protein sequence ID" value="PZW33084.1"/>
    <property type="molecule type" value="Genomic_DNA"/>
</dbReference>
<dbReference type="PANTHER" id="PTHR21599:SF0">
    <property type="entry name" value="GLYCERATE KINASE"/>
    <property type="match status" value="1"/>
</dbReference>
<dbReference type="PANTHER" id="PTHR21599">
    <property type="entry name" value="GLYCERATE KINASE"/>
    <property type="match status" value="1"/>
</dbReference>
<name>A0A326UEB4_THEHA</name>
<keyword evidence="3 4" id="KW-0418">Kinase</keyword>
<dbReference type="AlphaFoldDB" id="A0A326UEB4"/>
<evidence type="ECO:0000256" key="3">
    <source>
        <dbReference type="ARBA" id="ARBA00022777"/>
    </source>
</evidence>
<dbReference type="InterPro" id="IPR004381">
    <property type="entry name" value="Glycerate_kinase"/>
</dbReference>
<dbReference type="Gene3D" id="3.40.50.10350">
    <property type="entry name" value="Glycerate kinase, domain 1"/>
    <property type="match status" value="1"/>
</dbReference>
<dbReference type="GO" id="GO:0008887">
    <property type="term" value="F:glycerate kinase activity"/>
    <property type="evidence" value="ECO:0007669"/>
    <property type="project" value="UniProtKB-UniRule"/>
</dbReference>
<organism evidence="5 6">
    <name type="scientific">Thermosporothrix hazakensis</name>
    <dbReference type="NCBI Taxonomy" id="644383"/>
    <lineage>
        <taxon>Bacteria</taxon>
        <taxon>Bacillati</taxon>
        <taxon>Chloroflexota</taxon>
        <taxon>Ktedonobacteria</taxon>
        <taxon>Ktedonobacterales</taxon>
        <taxon>Thermosporotrichaceae</taxon>
        <taxon>Thermosporothrix</taxon>
    </lineage>
</organism>
<dbReference type="InterPro" id="IPR036129">
    <property type="entry name" value="Glycerate_kinase_sf"/>
</dbReference>
<keyword evidence="6" id="KW-1185">Reference proteome</keyword>
<dbReference type="Gene3D" id="3.90.1510.10">
    <property type="entry name" value="Glycerate kinase, domain 2"/>
    <property type="match status" value="1"/>
</dbReference>
<dbReference type="Proteomes" id="UP000248806">
    <property type="component" value="Unassembled WGS sequence"/>
</dbReference>
<dbReference type="SUPFAM" id="SSF110738">
    <property type="entry name" value="Glycerate kinase I"/>
    <property type="match status" value="1"/>
</dbReference>
<dbReference type="InterPro" id="IPR018193">
    <property type="entry name" value="Glyc_kinase_flavodox-like_fold"/>
</dbReference>
<dbReference type="NCBIfam" id="TIGR00045">
    <property type="entry name" value="glycerate kinase"/>
    <property type="match status" value="1"/>
</dbReference>
<dbReference type="OrthoDB" id="9774290at2"/>
<evidence type="ECO:0000256" key="2">
    <source>
        <dbReference type="ARBA" id="ARBA00022679"/>
    </source>
</evidence>
<dbReference type="GO" id="GO:0031388">
    <property type="term" value="P:organic acid phosphorylation"/>
    <property type="evidence" value="ECO:0007669"/>
    <property type="project" value="UniProtKB-UniRule"/>
</dbReference>